<comment type="caution">
    <text evidence="1">The sequence shown here is derived from an EMBL/GenBank/DDBJ whole genome shotgun (WGS) entry which is preliminary data.</text>
</comment>
<organism evidence="1 2">
    <name type="scientific">Funneliformis geosporum</name>
    <dbReference type="NCBI Taxonomy" id="1117311"/>
    <lineage>
        <taxon>Eukaryota</taxon>
        <taxon>Fungi</taxon>
        <taxon>Fungi incertae sedis</taxon>
        <taxon>Mucoromycota</taxon>
        <taxon>Glomeromycotina</taxon>
        <taxon>Glomeromycetes</taxon>
        <taxon>Glomerales</taxon>
        <taxon>Glomeraceae</taxon>
        <taxon>Funneliformis</taxon>
    </lineage>
</organism>
<sequence>IDITIDNYDQQKENSENFNEMSTDINKDLHIDNIDFTEHRTIDNSSLLTRISLIPTQNIDNSFENQFFNGTSFNDPSLL</sequence>
<gene>
    <name evidence="1" type="ORF">FWILDA_LOCUS11884</name>
</gene>
<keyword evidence="2" id="KW-1185">Reference proteome</keyword>
<accession>A0A9W4WTM0</accession>
<evidence type="ECO:0000313" key="1">
    <source>
        <dbReference type="EMBL" id="CAI2185054.1"/>
    </source>
</evidence>
<reference evidence="1" key="1">
    <citation type="submission" date="2022-08" db="EMBL/GenBank/DDBJ databases">
        <authorList>
            <person name="Kallberg Y."/>
            <person name="Tangrot J."/>
            <person name="Rosling A."/>
        </authorList>
    </citation>
    <scope>NUCLEOTIDE SEQUENCE</scope>
    <source>
        <strain evidence="1">Wild A</strain>
    </source>
</reference>
<protein>
    <submittedName>
        <fullName evidence="1">10911_t:CDS:1</fullName>
    </submittedName>
</protein>
<evidence type="ECO:0000313" key="2">
    <source>
        <dbReference type="Proteomes" id="UP001153678"/>
    </source>
</evidence>
<dbReference type="EMBL" id="CAMKVN010003569">
    <property type="protein sequence ID" value="CAI2185054.1"/>
    <property type="molecule type" value="Genomic_DNA"/>
</dbReference>
<proteinExistence type="predicted"/>
<dbReference type="AlphaFoldDB" id="A0A9W4WTM0"/>
<dbReference type="Proteomes" id="UP001153678">
    <property type="component" value="Unassembled WGS sequence"/>
</dbReference>
<name>A0A9W4WTM0_9GLOM</name>
<feature type="non-terminal residue" evidence="1">
    <location>
        <position position="1"/>
    </location>
</feature>